<reference evidence="2" key="1">
    <citation type="journal article" date="2019" name="bioRxiv">
        <title>The Genome of the Zebra Mussel, Dreissena polymorpha: A Resource for Invasive Species Research.</title>
        <authorList>
            <person name="McCartney M.A."/>
            <person name="Auch B."/>
            <person name="Kono T."/>
            <person name="Mallez S."/>
            <person name="Zhang Y."/>
            <person name="Obille A."/>
            <person name="Becker A."/>
            <person name="Abrahante J.E."/>
            <person name="Garbe J."/>
            <person name="Badalamenti J.P."/>
            <person name="Herman A."/>
            <person name="Mangelson H."/>
            <person name="Liachko I."/>
            <person name="Sullivan S."/>
            <person name="Sone E.D."/>
            <person name="Koren S."/>
            <person name="Silverstein K.A.T."/>
            <person name="Beckman K.B."/>
            <person name="Gohl D.M."/>
        </authorList>
    </citation>
    <scope>NUCLEOTIDE SEQUENCE</scope>
    <source>
        <strain evidence="2">Duluth1</strain>
        <tissue evidence="2">Whole animal</tissue>
    </source>
</reference>
<evidence type="ECO:0000313" key="2">
    <source>
        <dbReference type="EMBL" id="KAH3768158.1"/>
    </source>
</evidence>
<proteinExistence type="predicted"/>
<dbReference type="EMBL" id="JAIWYP010000009">
    <property type="protein sequence ID" value="KAH3768158.1"/>
    <property type="molecule type" value="Genomic_DNA"/>
</dbReference>
<gene>
    <name evidence="2" type="ORF">DPMN_169370</name>
</gene>
<dbReference type="Proteomes" id="UP000828390">
    <property type="component" value="Unassembled WGS sequence"/>
</dbReference>
<feature type="region of interest" description="Disordered" evidence="1">
    <location>
        <begin position="1"/>
        <end position="33"/>
    </location>
</feature>
<evidence type="ECO:0000313" key="3">
    <source>
        <dbReference type="Proteomes" id="UP000828390"/>
    </source>
</evidence>
<evidence type="ECO:0000256" key="1">
    <source>
        <dbReference type="SAM" id="MobiDB-lite"/>
    </source>
</evidence>
<reference evidence="2" key="2">
    <citation type="submission" date="2020-11" db="EMBL/GenBank/DDBJ databases">
        <authorList>
            <person name="McCartney M.A."/>
            <person name="Auch B."/>
            <person name="Kono T."/>
            <person name="Mallez S."/>
            <person name="Becker A."/>
            <person name="Gohl D.M."/>
            <person name="Silverstein K.A.T."/>
            <person name="Koren S."/>
            <person name="Bechman K.B."/>
            <person name="Herman A."/>
            <person name="Abrahante J.E."/>
            <person name="Garbe J."/>
        </authorList>
    </citation>
    <scope>NUCLEOTIDE SEQUENCE</scope>
    <source>
        <strain evidence="2">Duluth1</strain>
        <tissue evidence="2">Whole animal</tissue>
    </source>
</reference>
<comment type="caution">
    <text evidence="2">The sequence shown here is derived from an EMBL/GenBank/DDBJ whole genome shotgun (WGS) entry which is preliminary data.</text>
</comment>
<feature type="compositionally biased region" description="Polar residues" evidence="1">
    <location>
        <begin position="24"/>
        <end position="33"/>
    </location>
</feature>
<organism evidence="2 3">
    <name type="scientific">Dreissena polymorpha</name>
    <name type="common">Zebra mussel</name>
    <name type="synonym">Mytilus polymorpha</name>
    <dbReference type="NCBI Taxonomy" id="45954"/>
    <lineage>
        <taxon>Eukaryota</taxon>
        <taxon>Metazoa</taxon>
        <taxon>Spiralia</taxon>
        <taxon>Lophotrochozoa</taxon>
        <taxon>Mollusca</taxon>
        <taxon>Bivalvia</taxon>
        <taxon>Autobranchia</taxon>
        <taxon>Heteroconchia</taxon>
        <taxon>Euheterodonta</taxon>
        <taxon>Imparidentia</taxon>
        <taxon>Neoheterodontei</taxon>
        <taxon>Myida</taxon>
        <taxon>Dreissenoidea</taxon>
        <taxon>Dreissenidae</taxon>
        <taxon>Dreissena</taxon>
    </lineage>
</organism>
<dbReference type="AlphaFoldDB" id="A0A9D4DVD8"/>
<accession>A0A9D4DVD8</accession>
<name>A0A9D4DVD8_DREPO</name>
<protein>
    <submittedName>
        <fullName evidence="2">Uncharacterized protein</fullName>
    </submittedName>
</protein>
<sequence length="93" mass="10333">MLSQPLLRSKDPPVSPINKRKQPKTNATNVNQSNVPSQNLFLDLRTLAVILTSVILSQSSEDDVPEEDKCCVCKLVQPKELKNGVSLVFTKWA</sequence>
<keyword evidence="3" id="KW-1185">Reference proteome</keyword>